<name>A0A655ESY3_SALET</name>
<accession>A0A655ESY3</accession>
<organism evidence="1 2">
    <name type="scientific">Salmonella enterica subsp. enterica serovar Bovismorbificans</name>
    <dbReference type="NCBI Taxonomy" id="58097"/>
    <lineage>
        <taxon>Bacteria</taxon>
        <taxon>Pseudomonadati</taxon>
        <taxon>Pseudomonadota</taxon>
        <taxon>Gammaproteobacteria</taxon>
        <taxon>Enterobacterales</taxon>
        <taxon>Enterobacteriaceae</taxon>
        <taxon>Salmonella</taxon>
    </lineage>
</organism>
<dbReference type="EMBL" id="CQPC01000145">
    <property type="protein sequence ID" value="CNV32414.1"/>
    <property type="molecule type" value="Genomic_DNA"/>
</dbReference>
<evidence type="ECO:0000313" key="1">
    <source>
        <dbReference type="EMBL" id="CNV32414.1"/>
    </source>
</evidence>
<dbReference type="Proteomes" id="UP000039541">
    <property type="component" value="Unassembled WGS sequence"/>
</dbReference>
<sequence>MLAQFQHLFFGAEVNSPGRTSFDAGRFLAHADAIDAERTFINAVVLFVEARNIKRTPGDTVTTADTVFRLKINNPVRVLDDSPGRRTGFKTAWIFTVHTTIFTNQPLQLAVLLGFGKAHHRPGLGAEIGRVIVHPDTMTNVIANIVPFRTGYLAGFTADTGGDVDQFRDFSFVITRLRRRRDGVCCGPFNNVLRFHRHMFASLTPSRC</sequence>
<evidence type="ECO:0000313" key="2">
    <source>
        <dbReference type="Proteomes" id="UP000039541"/>
    </source>
</evidence>
<reference evidence="1 2" key="1">
    <citation type="submission" date="2015-03" db="EMBL/GenBank/DDBJ databases">
        <authorList>
            <consortium name="Pathogen Informatics"/>
        </authorList>
    </citation>
    <scope>NUCLEOTIDE SEQUENCE [LARGE SCALE GENOMIC DNA]</scope>
    <source>
        <strain evidence="1 2">3476</strain>
    </source>
</reference>
<dbReference type="AlphaFoldDB" id="A0A655ESY3"/>
<proteinExistence type="predicted"/>
<gene>
    <name evidence="1" type="ORF">ERS008202_04985</name>
</gene>
<protein>
    <submittedName>
        <fullName evidence="1">Uncharacterized protein</fullName>
    </submittedName>
</protein>